<reference evidence="5 6" key="1">
    <citation type="submission" date="2018-07" db="EMBL/GenBank/DDBJ databases">
        <title>The complete nuclear genome of the prasinophyte Chloropicon primus (CCMP1205).</title>
        <authorList>
            <person name="Pombert J.-F."/>
            <person name="Otis C."/>
            <person name="Turmel M."/>
            <person name="Lemieux C."/>
        </authorList>
    </citation>
    <scope>NUCLEOTIDE SEQUENCE [LARGE SCALE GENOMIC DNA]</scope>
    <source>
        <strain evidence="5 6">CCMP1205</strain>
    </source>
</reference>
<comment type="subcellular location">
    <subcellularLocation>
        <location evidence="1">Cytoplasm</location>
        <location evidence="1">Cytoskeleton</location>
        <location evidence="1">Cilium axoneme</location>
    </subcellularLocation>
</comment>
<dbReference type="SMART" id="SM00369">
    <property type="entry name" value="LRR_TYP"/>
    <property type="match status" value="4"/>
</dbReference>
<dbReference type="OrthoDB" id="266138at2759"/>
<keyword evidence="6" id="KW-1185">Reference proteome</keyword>
<dbReference type="Proteomes" id="UP000316726">
    <property type="component" value="Chromosome 2"/>
</dbReference>
<dbReference type="InterPro" id="IPR032675">
    <property type="entry name" value="LRR_dom_sf"/>
</dbReference>
<evidence type="ECO:0000256" key="2">
    <source>
        <dbReference type="ARBA" id="ARBA00022614"/>
    </source>
</evidence>
<evidence type="ECO:0000313" key="5">
    <source>
        <dbReference type="EMBL" id="QDZ19200.1"/>
    </source>
</evidence>
<evidence type="ECO:0000256" key="1">
    <source>
        <dbReference type="ARBA" id="ARBA00004430"/>
    </source>
</evidence>
<evidence type="ECO:0000256" key="3">
    <source>
        <dbReference type="ARBA" id="ARBA00022737"/>
    </source>
</evidence>
<dbReference type="InterPro" id="IPR025875">
    <property type="entry name" value="Leu-rich_rpt_4"/>
</dbReference>
<keyword evidence="2" id="KW-0433">Leucine-rich repeat</keyword>
<dbReference type="GO" id="GO:0005930">
    <property type="term" value="C:axoneme"/>
    <property type="evidence" value="ECO:0007669"/>
    <property type="project" value="UniProtKB-SubCell"/>
</dbReference>
<dbReference type="Pfam" id="PF12799">
    <property type="entry name" value="LRR_4"/>
    <property type="match status" value="1"/>
</dbReference>
<protein>
    <submittedName>
        <fullName evidence="5">L domain-containing protein</fullName>
    </submittedName>
</protein>
<dbReference type="SUPFAM" id="SSF52058">
    <property type="entry name" value="L domain-like"/>
    <property type="match status" value="1"/>
</dbReference>
<name>A0A5B8MIK7_9CHLO</name>
<dbReference type="InterPro" id="IPR003591">
    <property type="entry name" value="Leu-rich_rpt_typical-subtyp"/>
</dbReference>
<evidence type="ECO:0000256" key="4">
    <source>
        <dbReference type="SAM" id="MobiDB-lite"/>
    </source>
</evidence>
<dbReference type="InterPro" id="IPR001611">
    <property type="entry name" value="Leu-rich_rpt"/>
</dbReference>
<dbReference type="PANTHER" id="PTHR15454:SF56">
    <property type="entry name" value="PROTEIN PHOSPHATASE 1 REGULATORY SUBUNIT 7-RELATED"/>
    <property type="match status" value="1"/>
</dbReference>
<dbReference type="PANTHER" id="PTHR15454">
    <property type="entry name" value="NISCHARIN RELATED"/>
    <property type="match status" value="1"/>
</dbReference>
<gene>
    <name evidence="5" type="ORF">A3770_02p17180</name>
</gene>
<keyword evidence="3" id="KW-0677">Repeat</keyword>
<feature type="region of interest" description="Disordered" evidence="4">
    <location>
        <begin position="318"/>
        <end position="383"/>
    </location>
</feature>
<dbReference type="Gene3D" id="3.80.10.10">
    <property type="entry name" value="Ribonuclease Inhibitor"/>
    <property type="match status" value="2"/>
</dbReference>
<sequence>MREEREDADEKKGVELTRALIMEETREEPEKVTSLEFHNRQVKGISVLEECTSLRKLDLSFNLVTSLVSMRYLKNLKVLRLYNNNLDSLHGVHHLVNLQILSVDSNKLTRFEGLENLKFLHELSAAFNNLQDISPGSLPTCLRILDLSSNGIEKLQGLSGLGKLEQLSLNNNKLRDLKGLPVSPCQLKEFQASGNEIKSIKGIEKYARDLDIVRVEDNCISSLSNLSKRFEEATELYLSGNKFEDLVGIENFPVVEILDLSKNRLCDIDALKALSPLEELRDLKVEGNPFAMGGQDAHRAQALDMFPCLECLDDRDVKASSAPRPAPPSSAAGQEGKIMPRAPPGARPPAPRRRSMGASRPSSAQNPAASSTPGARPMSARAGGGNRLLTAVQYEAESLAFEEQVFGYQQKMTKLLKEMKQNLELPMDEVASMAKASEGEVLTASLPEPPVIGVVKQEHKVATFRETPVEEAKPGPGEKRPSRGDAGPDDGARLRGGAGMGKEERDESSPGGRSLLSEDDGEECVARYSNGRGGEFEDDDDDEGPGVPEPKVDQYEFLATSNEDANARANESPTEKAKQANYKGFKVPRTRPLSARKNSNREAGLPKNKPIGAKGGGAGLSSSANVGVPKVSRLKRNTFKFKAATS</sequence>
<organism evidence="5 6">
    <name type="scientific">Chloropicon primus</name>
    <dbReference type="NCBI Taxonomy" id="1764295"/>
    <lineage>
        <taxon>Eukaryota</taxon>
        <taxon>Viridiplantae</taxon>
        <taxon>Chlorophyta</taxon>
        <taxon>Chloropicophyceae</taxon>
        <taxon>Chloropicales</taxon>
        <taxon>Chloropicaceae</taxon>
        <taxon>Chloropicon</taxon>
    </lineage>
</organism>
<proteinExistence type="predicted"/>
<dbReference type="SMART" id="SM00365">
    <property type="entry name" value="LRR_SD22"/>
    <property type="match status" value="5"/>
</dbReference>
<feature type="compositionally biased region" description="Basic and acidic residues" evidence="4">
    <location>
        <begin position="457"/>
        <end position="483"/>
    </location>
</feature>
<feature type="region of interest" description="Disordered" evidence="4">
    <location>
        <begin position="457"/>
        <end position="625"/>
    </location>
</feature>
<feature type="compositionally biased region" description="Polar residues" evidence="4">
    <location>
        <begin position="559"/>
        <end position="572"/>
    </location>
</feature>
<dbReference type="STRING" id="1764295.A0A5B8MIK7"/>
<dbReference type="EMBL" id="CP031035">
    <property type="protein sequence ID" value="QDZ19200.1"/>
    <property type="molecule type" value="Genomic_DNA"/>
</dbReference>
<dbReference type="PROSITE" id="PS51450">
    <property type="entry name" value="LRR"/>
    <property type="match status" value="6"/>
</dbReference>
<accession>A0A5B8MIK7</accession>
<evidence type="ECO:0000313" key="6">
    <source>
        <dbReference type="Proteomes" id="UP000316726"/>
    </source>
</evidence>
<dbReference type="AlphaFoldDB" id="A0A5B8MIK7"/>